<evidence type="ECO:0000313" key="6">
    <source>
        <dbReference type="Proteomes" id="UP000693970"/>
    </source>
</evidence>
<evidence type="ECO:0000256" key="3">
    <source>
        <dbReference type="SAM" id="SignalP"/>
    </source>
</evidence>
<protein>
    <submittedName>
        <fullName evidence="5">Aldo/keto reductase</fullName>
    </submittedName>
</protein>
<dbReference type="GO" id="GO:0016491">
    <property type="term" value="F:oxidoreductase activity"/>
    <property type="evidence" value="ECO:0007669"/>
    <property type="project" value="UniProtKB-KW"/>
</dbReference>
<dbReference type="EMBL" id="JAGRRH010000009">
    <property type="protein sequence ID" value="KAG7363880.1"/>
    <property type="molecule type" value="Genomic_DNA"/>
</dbReference>
<feature type="chain" id="PRO_5039945817" evidence="3">
    <location>
        <begin position="27"/>
        <end position="550"/>
    </location>
</feature>
<dbReference type="PANTHER" id="PTHR43827">
    <property type="entry name" value="2,5-DIKETO-D-GLUCONIC ACID REDUCTASE"/>
    <property type="match status" value="1"/>
</dbReference>
<reference evidence="5" key="1">
    <citation type="journal article" date="2021" name="Sci. Rep.">
        <title>Diploid genomic architecture of Nitzschia inconspicua, an elite biomass production diatom.</title>
        <authorList>
            <person name="Oliver A."/>
            <person name="Podell S."/>
            <person name="Pinowska A."/>
            <person name="Traller J.C."/>
            <person name="Smith S.R."/>
            <person name="McClure R."/>
            <person name="Beliaev A."/>
            <person name="Bohutskyi P."/>
            <person name="Hill E.A."/>
            <person name="Rabines A."/>
            <person name="Zheng H."/>
            <person name="Allen L.Z."/>
            <person name="Kuo A."/>
            <person name="Grigoriev I.V."/>
            <person name="Allen A.E."/>
            <person name="Hazlebeck D."/>
            <person name="Allen E.E."/>
        </authorList>
    </citation>
    <scope>NUCLEOTIDE SEQUENCE</scope>
    <source>
        <strain evidence="5">Hildebrandi</strain>
    </source>
</reference>
<dbReference type="InterPro" id="IPR023210">
    <property type="entry name" value="NADP_OxRdtase_dom"/>
</dbReference>
<evidence type="ECO:0000256" key="1">
    <source>
        <dbReference type="ARBA" id="ARBA00022857"/>
    </source>
</evidence>
<keyword evidence="2" id="KW-0560">Oxidoreductase</keyword>
<sequence length="550" mass="60638">MSTRTFITTLLLLLLLGSVYLSQIQAQETDVCEDILLVGTIITDYDDCINNSPECINCDTGTNTQDDFLADGSLLTTNSDIESLMCPLVNCCSSCVEQAKAMAQCGVLPLCETMGITNFLQVFQDSRDVDGFLFLDLFSTSSVSSIKNMDTITHRWRIETNHALFQRQTLQRFAVPNDMMEDSNNDDISSCWTTSQRLNFDLTMSRRDMGKKFVTVGMAVATPYLLHGTADASTLPTYTIPEWTLPGGVQMPILALNTVGLSTEDTERAVGYATTLGMMHIDFHPGKERDGVAPYLQQQQQEAVRSKLFLNTKIRKAPPGTTPTEAADQTRRQIHDDLQALRLTYVDMLMLRDSPDPAVIQAQWQVLEQALEQGQTRSIGVINFCQSALEAVLQTAKIVPAVNYYMLHVGMGRDAHGLRSFGESRGIRTFAYGAVGEPGPNKELLSNPILRKIGRKYNNDNNNKTPEQVALRWVLQTGAAVSVRPTLSFGLGQSECSMNNDCYQGLAGRASSFDWTLTESDMNLLDSLTTPDDNPTLFSSSGCPGAFVMP</sequence>
<evidence type="ECO:0000256" key="2">
    <source>
        <dbReference type="ARBA" id="ARBA00023002"/>
    </source>
</evidence>
<proteinExistence type="predicted"/>
<feature type="signal peptide" evidence="3">
    <location>
        <begin position="1"/>
        <end position="26"/>
    </location>
</feature>
<keyword evidence="3" id="KW-0732">Signal</keyword>
<gene>
    <name evidence="5" type="ORF">IV203_037081</name>
</gene>
<dbReference type="InterPro" id="IPR020471">
    <property type="entry name" value="AKR"/>
</dbReference>
<evidence type="ECO:0000313" key="5">
    <source>
        <dbReference type="EMBL" id="KAG7363880.1"/>
    </source>
</evidence>
<feature type="domain" description="NADP-dependent oxidoreductase" evidence="4">
    <location>
        <begin position="261"/>
        <end position="477"/>
    </location>
</feature>
<reference evidence="5" key="2">
    <citation type="submission" date="2021-04" db="EMBL/GenBank/DDBJ databases">
        <authorList>
            <person name="Podell S."/>
        </authorList>
    </citation>
    <scope>NUCLEOTIDE SEQUENCE</scope>
    <source>
        <strain evidence="5">Hildebrandi</strain>
    </source>
</reference>
<keyword evidence="1" id="KW-0521">NADP</keyword>
<dbReference type="PANTHER" id="PTHR43827:SF3">
    <property type="entry name" value="NADP-DEPENDENT OXIDOREDUCTASE DOMAIN-CONTAINING PROTEIN"/>
    <property type="match status" value="1"/>
</dbReference>
<dbReference type="Proteomes" id="UP000693970">
    <property type="component" value="Unassembled WGS sequence"/>
</dbReference>
<name>A0A9K3PYF0_9STRA</name>
<dbReference type="AlphaFoldDB" id="A0A9K3PYF0"/>
<evidence type="ECO:0000259" key="4">
    <source>
        <dbReference type="Pfam" id="PF00248"/>
    </source>
</evidence>
<dbReference type="Pfam" id="PF00248">
    <property type="entry name" value="Aldo_ket_red"/>
    <property type="match status" value="1"/>
</dbReference>
<keyword evidence="6" id="KW-1185">Reference proteome</keyword>
<dbReference type="OrthoDB" id="416253at2759"/>
<comment type="caution">
    <text evidence="5">The sequence shown here is derived from an EMBL/GenBank/DDBJ whole genome shotgun (WGS) entry which is preliminary data.</text>
</comment>
<accession>A0A9K3PYF0</accession>
<organism evidence="5 6">
    <name type="scientific">Nitzschia inconspicua</name>
    <dbReference type="NCBI Taxonomy" id="303405"/>
    <lineage>
        <taxon>Eukaryota</taxon>
        <taxon>Sar</taxon>
        <taxon>Stramenopiles</taxon>
        <taxon>Ochrophyta</taxon>
        <taxon>Bacillariophyta</taxon>
        <taxon>Bacillariophyceae</taxon>
        <taxon>Bacillariophycidae</taxon>
        <taxon>Bacillariales</taxon>
        <taxon>Bacillariaceae</taxon>
        <taxon>Nitzschia</taxon>
    </lineage>
</organism>